<dbReference type="NCBIfam" id="NF045477">
    <property type="entry name" value="LPO_1073_dom"/>
    <property type="match status" value="1"/>
</dbReference>
<accession>A0A7S7AEP3</accession>
<dbReference type="EMBL" id="CP048654">
    <property type="protein sequence ID" value="QOW43550.1"/>
    <property type="molecule type" value="Genomic_DNA"/>
</dbReference>
<sequence length="321" mass="37323">MFEKDKMEAEASDNSRILQARGDITVYEGTRMVEIMEAIDYQIDRRVPQLILQHAPKIFEEQNKIVNHEVSEFKNDINRKLTEVLDKVNTDDSKAIERFLKKATDSNFQYLLNSSVETIVRHKDKAPKELLTNLLISKIDEENDDDNYVIDEMIESLKFLSKNHINFISFAHLIRSINLNKDVLQQYQEIDSRVDIGDEEKENLKRVYSDVMKKGYQRVLNYFISQNPKEINVEYLESKGYFSGDLKSYIESTSKIILSKLNIQTSSDGESKTVLKENLPELDILINLYGFDDINKISPVTQKAIILANQNFQILHEKKAF</sequence>
<dbReference type="RefSeq" id="WP_163141349.1">
    <property type="nucleotide sequence ID" value="NZ_CP044450.1"/>
</dbReference>
<evidence type="ECO:0000313" key="1">
    <source>
        <dbReference type="EMBL" id="QOW43550.1"/>
    </source>
</evidence>
<dbReference type="Proteomes" id="UP000593812">
    <property type="component" value="Chromosome"/>
</dbReference>
<proteinExistence type="predicted"/>
<protein>
    <submittedName>
        <fullName evidence="1">Uncharacterized protein</fullName>
    </submittedName>
</protein>
<dbReference type="AlphaFoldDB" id="A0A7S7AEP3"/>
<organism evidence="1 2">
    <name type="scientific">Acinetobacter indicus</name>
    <dbReference type="NCBI Taxonomy" id="756892"/>
    <lineage>
        <taxon>Bacteria</taxon>
        <taxon>Pseudomonadati</taxon>
        <taxon>Pseudomonadota</taxon>
        <taxon>Gammaproteobacteria</taxon>
        <taxon>Moraxellales</taxon>
        <taxon>Moraxellaceae</taxon>
        <taxon>Acinetobacter</taxon>
    </lineage>
</organism>
<name>A0A7S7AEP3_9GAMM</name>
<dbReference type="InterPro" id="IPR053773">
    <property type="entry name" value="Vpar_1526-like"/>
</dbReference>
<reference evidence="1 2" key="1">
    <citation type="submission" date="2020-02" db="EMBL/GenBank/DDBJ databases">
        <title>Tigecycline-resistant Acinetobacter species from pigs and migratory birds.</title>
        <authorList>
            <person name="Chen C."/>
            <person name="Sun J."/>
            <person name="Liao X.-P."/>
            <person name="Liu Y.-H."/>
        </authorList>
    </citation>
    <scope>NUCLEOTIDE SEQUENCE [LARGE SCALE GENOMIC DNA]</scope>
    <source>
        <strain evidence="1 2">C15_T</strain>
    </source>
</reference>
<gene>
    <name evidence="1" type="ORF">G0027_12320</name>
</gene>
<evidence type="ECO:0000313" key="2">
    <source>
        <dbReference type="Proteomes" id="UP000593812"/>
    </source>
</evidence>